<evidence type="ECO:0000256" key="5">
    <source>
        <dbReference type="ARBA" id="ARBA00022725"/>
    </source>
</evidence>
<reference evidence="13 14" key="1">
    <citation type="submission" date="2015-07" db="EMBL/GenBank/DDBJ databases">
        <title>The genome of Melipona quadrifasciata.</title>
        <authorList>
            <person name="Pan H."/>
            <person name="Kapheim K."/>
        </authorList>
    </citation>
    <scope>NUCLEOTIDE SEQUENCE [LARGE SCALE GENOMIC DNA]</scope>
    <source>
        <strain evidence="13">0111107301</strain>
        <tissue evidence="13">Whole body</tissue>
    </source>
</reference>
<evidence type="ECO:0000256" key="9">
    <source>
        <dbReference type="ARBA" id="ARBA00023224"/>
    </source>
</evidence>
<feature type="region of interest" description="Disordered" evidence="10">
    <location>
        <begin position="55"/>
        <end position="107"/>
    </location>
</feature>
<feature type="compositionally biased region" description="Polar residues" evidence="10">
    <location>
        <begin position="62"/>
        <end position="93"/>
    </location>
</feature>
<dbReference type="GO" id="GO:0005886">
    <property type="term" value="C:plasma membrane"/>
    <property type="evidence" value="ECO:0007669"/>
    <property type="project" value="UniProtKB-SubCell"/>
</dbReference>
<keyword evidence="2" id="KW-1003">Cell membrane</keyword>
<dbReference type="OrthoDB" id="8190309at2759"/>
<dbReference type="InterPro" id="IPR004117">
    <property type="entry name" value="7tm6_olfct_rcpt"/>
</dbReference>
<evidence type="ECO:0000256" key="12">
    <source>
        <dbReference type="SAM" id="SignalP"/>
    </source>
</evidence>
<protein>
    <submittedName>
        <fullName evidence="13">Putative odorant receptor 13a</fullName>
    </submittedName>
</protein>
<keyword evidence="12" id="KW-0732">Signal</keyword>
<evidence type="ECO:0000256" key="11">
    <source>
        <dbReference type="SAM" id="Phobius"/>
    </source>
</evidence>
<keyword evidence="6 11" id="KW-1133">Transmembrane helix</keyword>
<feature type="transmembrane region" description="Helical" evidence="11">
    <location>
        <begin position="1143"/>
        <end position="1166"/>
    </location>
</feature>
<accession>A0A0M9A0U1</accession>
<dbReference type="GO" id="GO:0007165">
    <property type="term" value="P:signal transduction"/>
    <property type="evidence" value="ECO:0007669"/>
    <property type="project" value="UniProtKB-KW"/>
</dbReference>
<evidence type="ECO:0000256" key="3">
    <source>
        <dbReference type="ARBA" id="ARBA00022606"/>
    </source>
</evidence>
<feature type="transmembrane region" description="Helical" evidence="11">
    <location>
        <begin position="916"/>
        <end position="940"/>
    </location>
</feature>
<feature type="transmembrane region" description="Helical" evidence="11">
    <location>
        <begin position="559"/>
        <end position="584"/>
    </location>
</feature>
<evidence type="ECO:0000256" key="10">
    <source>
        <dbReference type="SAM" id="MobiDB-lite"/>
    </source>
</evidence>
<feature type="transmembrane region" description="Helical" evidence="11">
    <location>
        <begin position="1006"/>
        <end position="1031"/>
    </location>
</feature>
<dbReference type="GO" id="GO:0005549">
    <property type="term" value="F:odorant binding"/>
    <property type="evidence" value="ECO:0007669"/>
    <property type="project" value="InterPro"/>
</dbReference>
<keyword evidence="9" id="KW-0807">Transducer</keyword>
<feature type="transmembrane region" description="Helical" evidence="11">
    <location>
        <begin position="1422"/>
        <end position="1444"/>
    </location>
</feature>
<evidence type="ECO:0000256" key="6">
    <source>
        <dbReference type="ARBA" id="ARBA00022989"/>
    </source>
</evidence>
<evidence type="ECO:0000313" key="14">
    <source>
        <dbReference type="Proteomes" id="UP000053105"/>
    </source>
</evidence>
<dbReference type="PANTHER" id="PTHR21137">
    <property type="entry name" value="ODORANT RECEPTOR"/>
    <property type="match status" value="1"/>
</dbReference>
<name>A0A0M9A0U1_9HYME</name>
<dbReference type="STRING" id="166423.A0A0M9A0U1"/>
<evidence type="ECO:0000256" key="1">
    <source>
        <dbReference type="ARBA" id="ARBA00004651"/>
    </source>
</evidence>
<feature type="region of interest" description="Disordered" evidence="10">
    <location>
        <begin position="259"/>
        <end position="281"/>
    </location>
</feature>
<keyword evidence="14" id="KW-1185">Reference proteome</keyword>
<dbReference type="Proteomes" id="UP000053105">
    <property type="component" value="Unassembled WGS sequence"/>
</dbReference>
<feature type="compositionally biased region" description="Basic and acidic residues" evidence="10">
    <location>
        <begin position="680"/>
        <end position="689"/>
    </location>
</feature>
<evidence type="ECO:0000256" key="7">
    <source>
        <dbReference type="ARBA" id="ARBA00023136"/>
    </source>
</evidence>
<organism evidence="13 14">
    <name type="scientific">Melipona quadrifasciata</name>
    <dbReference type="NCBI Taxonomy" id="166423"/>
    <lineage>
        <taxon>Eukaryota</taxon>
        <taxon>Metazoa</taxon>
        <taxon>Ecdysozoa</taxon>
        <taxon>Arthropoda</taxon>
        <taxon>Hexapoda</taxon>
        <taxon>Insecta</taxon>
        <taxon>Pterygota</taxon>
        <taxon>Neoptera</taxon>
        <taxon>Endopterygota</taxon>
        <taxon>Hymenoptera</taxon>
        <taxon>Apocrita</taxon>
        <taxon>Aculeata</taxon>
        <taxon>Apoidea</taxon>
        <taxon>Anthophila</taxon>
        <taxon>Apidae</taxon>
        <taxon>Melipona</taxon>
    </lineage>
</organism>
<keyword evidence="8 13" id="KW-0675">Receptor</keyword>
<evidence type="ECO:0000256" key="2">
    <source>
        <dbReference type="ARBA" id="ARBA00022475"/>
    </source>
</evidence>
<feature type="chain" id="PRO_5012723469" evidence="12">
    <location>
        <begin position="16"/>
        <end position="1565"/>
    </location>
</feature>
<keyword evidence="3" id="KW-0716">Sensory transduction</keyword>
<feature type="transmembrane region" description="Helical" evidence="11">
    <location>
        <begin position="1362"/>
        <end position="1384"/>
    </location>
</feature>
<evidence type="ECO:0000313" key="13">
    <source>
        <dbReference type="EMBL" id="KOX73563.1"/>
    </source>
</evidence>
<feature type="compositionally biased region" description="Basic and acidic residues" evidence="10">
    <location>
        <begin position="642"/>
        <end position="656"/>
    </location>
</feature>
<dbReference type="GO" id="GO:0004984">
    <property type="term" value="F:olfactory receptor activity"/>
    <property type="evidence" value="ECO:0007669"/>
    <property type="project" value="InterPro"/>
</dbReference>
<feature type="compositionally biased region" description="Basic and acidic residues" evidence="10">
    <location>
        <begin position="96"/>
        <end position="107"/>
    </location>
</feature>
<proteinExistence type="predicted"/>
<comment type="subcellular location">
    <subcellularLocation>
        <location evidence="1">Cell membrane</location>
        <topology evidence="1">Multi-pass membrane protein</topology>
    </subcellularLocation>
</comment>
<gene>
    <name evidence="13" type="ORF">WN51_01336</name>
</gene>
<keyword evidence="4 11" id="KW-0812">Transmembrane</keyword>
<feature type="region of interest" description="Disordered" evidence="10">
    <location>
        <begin position="641"/>
        <end position="691"/>
    </location>
</feature>
<sequence length="1565" mass="177268">MLALMMLAVINSSMADLPKPSYARTMLKVSRSLPGETEERKVLTSEGNVATLIIKRRDKSSLETQQTPNESPKTFQNPPSSPLNENVTSSNVSKPAKLEPKTKEDVRKLEEAQIEQLRVKLSDSEGRKSFSKHENVSKDITEKVRSVNEGNIDYGNWTPLGTDGRASDLKTTTEERTNYARFDPAFPAGGLLLSRHFQDRSQRKLQLADQGEEKPRYTFLPHQIRSSRTNIGANALKNRDGKNVPAEVVIRSEINVKSSSKRSPMTLDTDGTPVIHGKRVPDEPMDKIQTWRNARVINNKLIHDNADGSGDSLDALSSFYPAENVVERQTFERFFKNVNRRYGKDYEEEGKNVYFEWDPKNYKNEALNAEVYEPRADNYRSTSHKRMLHPDGVSVYPVSQLYTPESQKIAPVALKPGARAPVLQYAHPELGVQPAKIVKNEKRRPDNFPENQYSFTEQRQKKKYVLNDKNIVDSYTTKNYYPNQHFYGLKRPSDAPFWVKISENLKSQFSNGVEKVSQFTRPVIDPLVEATHKISQNLGLSKGKEAEDKIGTVTSGGSILIPALGLVASGAALGIGAVAVGRYLDVDVLKRSNEALGTEVEYQRALDAGQPYLKDVDRESGDESLDRMGKYGETVYFLENVPRNEETRDNRNDNKSDSPNGVLLIVEGDDGSTGNGEIKSSIERNERKSSVSRRRRSLNYLDIFQAEGNLKNLIRDKRLQRKGADSISEIVEIDLPAREGSIDVTEFLIPRRNAKDRKKNNKDSAVLIIDGPLEFLQKNLAEGKNLERVVGNSANVEKNSVDGRNERRRRSIESDQELEDALQNLENAEVAEVAHIDGDWTNTPCAKRIFCDAMIQRGADAVILMEKKMAALLGFSVELNCSELKIAIGWNRRNMELVGIWPEPRRTRERLPNFKALLYLSIITVFGVGPQSANLFFIWGDLELVTENLSTANIPGINAMIKLIFALYYKESFKPIMKSFYDDWHNIKTEEEKAVMLKMVKPAKFISIWCSMLTITMVTAYLSLRAVTIYLTDRVNEKQDRLSLYPGYFPFDIRSAPILITINFAQVIAGYSATICYTTVDTFIAMLIMHMCGQFAILRKKLLRLMGNKKESRSIDEFQKELASIVIKHEQLNGLVTKIEECFSMLLLLQILLCTIEICFQGFLFLNGKEMSDCAYESNWYNVSPSEARCLLFIMNRSTRPLCLTAGKFGTFSMEMFSSGDVMTVKAQHDVFYIHSRITAERINRFSQTSVSSSSILGRTEYVSSEANKKRFEIDKSFELQLQLDSRRSFCCYFEDKIIAIENKKFHGEDRPPVFVLIADESKEFELQALTLLLSQMLDDWTEPIANRDRQTMMKNAKISRMISLVCSTLTYFMLLAFISLQIWSNMQNASETDLGGLLHPATFPYDTNKSPNFEITWLGQFMGTVLTAICYSCFDTFLAVLVLHLCGQLTVLRVALEDLANSTKCNNYTNFHERLGIIVNRHNQLFRLVESTGISESVYDCNWYDLPSKNAVSLIIVICRARVSFQITAGKFSPFSLELFNAILKTSAGYLSVLLAMKDRLVDE</sequence>
<dbReference type="PANTHER" id="PTHR21137:SF35">
    <property type="entry name" value="ODORANT RECEPTOR 19A-RELATED"/>
    <property type="match status" value="1"/>
</dbReference>
<dbReference type="EMBL" id="KQ435796">
    <property type="protein sequence ID" value="KOX73563.1"/>
    <property type="molecule type" value="Genomic_DNA"/>
</dbReference>
<feature type="signal peptide" evidence="12">
    <location>
        <begin position="1"/>
        <end position="15"/>
    </location>
</feature>
<keyword evidence="7 11" id="KW-0472">Membrane</keyword>
<evidence type="ECO:0000256" key="8">
    <source>
        <dbReference type="ARBA" id="ARBA00023170"/>
    </source>
</evidence>
<evidence type="ECO:0000256" key="4">
    <source>
        <dbReference type="ARBA" id="ARBA00022692"/>
    </source>
</evidence>
<dbReference type="Pfam" id="PF02949">
    <property type="entry name" value="7tm_6"/>
    <property type="match status" value="3"/>
</dbReference>
<keyword evidence="5" id="KW-0552">Olfaction</keyword>